<comment type="caution">
    <text evidence="2">The sequence shown here is derived from an EMBL/GenBank/DDBJ whole genome shotgun (WGS) entry which is preliminary data.</text>
</comment>
<dbReference type="GO" id="GO:0003676">
    <property type="term" value="F:nucleic acid binding"/>
    <property type="evidence" value="ECO:0007669"/>
    <property type="project" value="InterPro"/>
</dbReference>
<dbReference type="PROSITE" id="PS50822">
    <property type="entry name" value="PIWI"/>
    <property type="match status" value="1"/>
</dbReference>
<accession>A0A8J4WB10</accession>
<name>A0A8J4WB10_9STRA</name>
<feature type="domain" description="Piwi" evidence="1">
    <location>
        <begin position="124"/>
        <end position="431"/>
    </location>
</feature>
<dbReference type="SUPFAM" id="SSF53098">
    <property type="entry name" value="Ribonuclease H-like"/>
    <property type="match status" value="1"/>
</dbReference>
<evidence type="ECO:0000313" key="3">
    <source>
        <dbReference type="Proteomes" id="UP000702964"/>
    </source>
</evidence>
<sequence>MEAVGARVLEAPSVEYANEIVHPVMGAWNLVRKQFIHPATLSNWGVVICDKTEGCGACVRLHQVERFYSKLCREAQKCGMDVLNLRPVIVSSEDAPQATIEDLITECFERLERDSSSRWGPPQLVLVIKPDEDAGVYQDIKRVCHTVLGVPSQCITTQLMHRANAQIMASICLKINSKLGGLSSVLPEGMLPLVHDAPTIILGADVANPRLESSSHPPVSVVTASLDRYSSKYAARLAVQDGPNEFSHLPRMFWELFREYYKHSRCKPQHVVYFRSGVASSRLHDVVQAEMRALRKAFRMLEANYEPLVTFIMVNENHHVRLFVPEGSVRNSQDRSGNPVPGTIVDKGALVDPQRFDFFLVGHSSIQGTSVPTQYTLLVDENKLGPDKIEKLTYRLCYSYARCTRSVHGENSPAVAILSRHARVLVDGLVTVR</sequence>
<dbReference type="SMART" id="SM00950">
    <property type="entry name" value="Piwi"/>
    <property type="match status" value="1"/>
</dbReference>
<protein>
    <recommendedName>
        <fullName evidence="1">Piwi domain-containing protein</fullName>
    </recommendedName>
</protein>
<dbReference type="Proteomes" id="UP000702964">
    <property type="component" value="Unassembled WGS sequence"/>
</dbReference>
<dbReference type="EMBL" id="AOFI03000008">
    <property type="protein sequence ID" value="KAF4325103.1"/>
    <property type="molecule type" value="Genomic_DNA"/>
</dbReference>
<proteinExistence type="predicted"/>
<dbReference type="Gene3D" id="3.30.420.10">
    <property type="entry name" value="Ribonuclease H-like superfamily/Ribonuclease H"/>
    <property type="match status" value="1"/>
</dbReference>
<reference evidence="2" key="2">
    <citation type="submission" date="2020-02" db="EMBL/GenBank/DDBJ databases">
        <authorList>
            <person name="Studholme D.J."/>
        </authorList>
    </citation>
    <scope>NUCLEOTIDE SEQUENCE</scope>
    <source>
        <strain evidence="2">00238/432</strain>
    </source>
</reference>
<dbReference type="InterPro" id="IPR032473">
    <property type="entry name" value="Argonaute_Mid_dom"/>
</dbReference>
<evidence type="ECO:0000259" key="1">
    <source>
        <dbReference type="PROSITE" id="PS50822"/>
    </source>
</evidence>
<dbReference type="Pfam" id="PF16487">
    <property type="entry name" value="ArgoMid"/>
    <property type="match status" value="1"/>
</dbReference>
<reference evidence="2" key="1">
    <citation type="journal article" date="2015" name="Genom Data">
        <title>Draft genome sequences of Phytophthora kernoviae and Phytophthora ramorum lineage EU2 from Scotland.</title>
        <authorList>
            <person name="Sambles C."/>
            <person name="Schlenzig A."/>
            <person name="O'Neill P."/>
            <person name="Grant M."/>
            <person name="Studholme D.J."/>
        </authorList>
    </citation>
    <scope>NUCLEOTIDE SEQUENCE</scope>
    <source>
        <strain evidence="2">00238/432</strain>
    </source>
</reference>
<organism evidence="2 3">
    <name type="scientific">Phytophthora kernoviae 00238/432</name>
    <dbReference type="NCBI Taxonomy" id="1284355"/>
    <lineage>
        <taxon>Eukaryota</taxon>
        <taxon>Sar</taxon>
        <taxon>Stramenopiles</taxon>
        <taxon>Oomycota</taxon>
        <taxon>Peronosporomycetes</taxon>
        <taxon>Peronosporales</taxon>
        <taxon>Peronosporaceae</taxon>
        <taxon>Phytophthora</taxon>
    </lineage>
</organism>
<gene>
    <name evidence="2" type="ORF">G195_001481</name>
</gene>
<evidence type="ECO:0000313" key="2">
    <source>
        <dbReference type="EMBL" id="KAF4325103.1"/>
    </source>
</evidence>
<dbReference type="InterPro" id="IPR036397">
    <property type="entry name" value="RNaseH_sf"/>
</dbReference>
<dbReference type="PANTHER" id="PTHR22891">
    <property type="entry name" value="EUKARYOTIC TRANSLATION INITIATION FACTOR 2C"/>
    <property type="match status" value="1"/>
</dbReference>
<dbReference type="AlphaFoldDB" id="A0A8J4WB10"/>
<dbReference type="Pfam" id="PF02171">
    <property type="entry name" value="Piwi"/>
    <property type="match status" value="1"/>
</dbReference>
<dbReference type="Gene3D" id="3.40.50.2300">
    <property type="match status" value="1"/>
</dbReference>
<dbReference type="InterPro" id="IPR012337">
    <property type="entry name" value="RNaseH-like_sf"/>
</dbReference>
<dbReference type="InterPro" id="IPR003165">
    <property type="entry name" value="Piwi"/>
</dbReference>